<dbReference type="InterPro" id="IPR052575">
    <property type="entry name" value="SSU_processome_comp_20"/>
</dbReference>
<keyword evidence="6" id="KW-1185">Reference proteome</keyword>
<feature type="domain" description="U3 small nucleolar RNA-associated protein 20" evidence="4">
    <location>
        <begin position="2757"/>
        <end position="2864"/>
    </location>
</feature>
<accession>A0A1Y1JS45</accession>
<dbReference type="Pfam" id="PF00805">
    <property type="entry name" value="Pentapeptide"/>
    <property type="match status" value="1"/>
</dbReference>
<evidence type="ECO:0000259" key="4">
    <source>
        <dbReference type="Pfam" id="PF20416"/>
    </source>
</evidence>
<feature type="region of interest" description="Disordered" evidence="2">
    <location>
        <begin position="4087"/>
        <end position="4117"/>
    </location>
</feature>
<keyword evidence="3" id="KW-1133">Transmembrane helix</keyword>
<dbReference type="GO" id="GO:0030686">
    <property type="term" value="C:90S preribosome"/>
    <property type="evidence" value="ECO:0007669"/>
    <property type="project" value="TreeGrafter"/>
</dbReference>
<proteinExistence type="predicted"/>
<evidence type="ECO:0000256" key="1">
    <source>
        <dbReference type="SAM" id="Coils"/>
    </source>
</evidence>
<keyword evidence="3" id="KW-0812">Transmembrane</keyword>
<dbReference type="PANTHER" id="PTHR17695">
    <property type="entry name" value="SMALL SUBUNIT PROCESSOME COMPONENT 20 HOMOLOG"/>
    <property type="match status" value="1"/>
</dbReference>
<dbReference type="Pfam" id="PF20416">
    <property type="entry name" value="UTP20"/>
    <property type="match status" value="1"/>
</dbReference>
<gene>
    <name evidence="5" type="ORF">PGO_130860</name>
</gene>
<dbReference type="GO" id="GO:0032040">
    <property type="term" value="C:small-subunit processome"/>
    <property type="evidence" value="ECO:0007669"/>
    <property type="project" value="TreeGrafter"/>
</dbReference>
<feature type="transmembrane region" description="Helical" evidence="3">
    <location>
        <begin position="1607"/>
        <end position="1625"/>
    </location>
</feature>
<organism evidence="5 6">
    <name type="scientific">Plasmodium gonderi</name>
    <dbReference type="NCBI Taxonomy" id="77519"/>
    <lineage>
        <taxon>Eukaryota</taxon>
        <taxon>Sar</taxon>
        <taxon>Alveolata</taxon>
        <taxon>Apicomplexa</taxon>
        <taxon>Aconoidasida</taxon>
        <taxon>Haemosporida</taxon>
        <taxon>Plasmodiidae</taxon>
        <taxon>Plasmodium</taxon>
        <taxon>Plasmodium (Plasmodium)</taxon>
    </lineage>
</organism>
<reference evidence="6" key="1">
    <citation type="submission" date="2017-04" db="EMBL/GenBank/DDBJ databases">
        <title>Plasmodium gonderi genome.</title>
        <authorList>
            <person name="Arisue N."/>
            <person name="Honma H."/>
            <person name="Kawai S."/>
            <person name="Tougan T."/>
            <person name="Tanabe K."/>
            <person name="Horii T."/>
        </authorList>
    </citation>
    <scope>NUCLEOTIDE SEQUENCE [LARGE SCALE GENOMIC DNA]</scope>
    <source>
        <strain evidence="6">ATCC 30045</strain>
    </source>
</reference>
<dbReference type="OrthoDB" id="360653at2759"/>
<evidence type="ECO:0000256" key="3">
    <source>
        <dbReference type="SAM" id="Phobius"/>
    </source>
</evidence>
<keyword evidence="1" id="KW-0175">Coiled coil</keyword>
<dbReference type="SUPFAM" id="SSF48371">
    <property type="entry name" value="ARM repeat"/>
    <property type="match status" value="1"/>
</dbReference>
<evidence type="ECO:0000256" key="2">
    <source>
        <dbReference type="SAM" id="MobiDB-lite"/>
    </source>
</evidence>
<dbReference type="InterPro" id="IPR001646">
    <property type="entry name" value="5peptide_repeat"/>
</dbReference>
<comment type="caution">
    <text evidence="5">The sequence shown here is derived from an EMBL/GenBank/DDBJ whole genome shotgun (WGS) entry which is preliminary data.</text>
</comment>
<feature type="region of interest" description="Disordered" evidence="2">
    <location>
        <begin position="1166"/>
        <end position="1216"/>
    </location>
</feature>
<feature type="compositionally biased region" description="Polar residues" evidence="2">
    <location>
        <begin position="3403"/>
        <end position="3416"/>
    </location>
</feature>
<dbReference type="InterPro" id="IPR016024">
    <property type="entry name" value="ARM-type_fold"/>
</dbReference>
<sequence>MKKSMKNIKLKLRNKKKKGNFVSFYDRIKEINEKEKLNLCSILSGENYDDNFVSHKISPESKDSEYLKRTNFYSALQEYPQNCHNSDFRKCCRELQPYAKNLMLILLNKDRIFGIILKYIHSSKIQNDEAYFYKLLVILIKDLKDESKKYVEHILKILYDKINFNNLDLLEEIFNTYANIFRIMNRRIINNVDKYIKISLPLLHHRNNIVKIFIADSFSYLLRKLSLHNLIVCFQKLFSFFNYVKMNKLGYYCETISLLMLEALKVDKNKLSKKTLPFLKFIIYSVFLKETYYCKESENYYDPIEYTNRIKFLEKAIASFFRDLYNFTKNGTFEFVEIFLTFILKNYSLLYIKYYTDLLVVSDQITNILHLLTGQKDPKVLNSNFPVSAIPEGNNNTNQEIGIENNCQFWNDNGAETSPNFYIKNDKHDGSIILGKCNNIVNDDESPFCDANKKIFFMKEIFHKSTNFFLKKILNIWIEKNNEKKNIIMETTLGELSKYAQRMNNLKLNYITYFYIWNIYDNMFFLLNHDVVSNEGLKNMYISLVNTFMNIMTEQQEEQDRYNKTIHNNFCNSLFCCFILKLDEVISRKNQGGYDIHMNNFLRHIFVSITKDVQNTDIFLLEQMCHMFDERQGLDTSKELTTNENTWNEIGSNKFSHNFNDKWSQNFTNLCLGKMLVLYDILKIVTKRGRNSLIQISHKRTSCTEVESEDNYKKKRKSTNACIDEPTKNYSSSCEPIYIINENNTACNSSSQCDSATQIKTELQNLFFFIFEKVKMILIIIKGINNYLNIENSLSVTNLEEDVSSNEQEKYLQLVIQFLFAYVSLLTEISTVNNSILLRCIQCSSYKNEEDNYFDTFRNICDNVEKLKCSNFVQKKFNKENLFNMKFYMNSIILDANIIMTTLSKCIQNDRTIVENVLSSNNTFLYNCLSKWNRHDMYCGNYFNKIKNILMNLHEMKYFESKMDDIYSYLKVLKKLFFFCDIGNRKEFLQIIKFLIGIFIELKNMNKSYTTKEHVNVSERINFTCYDKLLPLFDCMIYLENQKYIATHEKIYESKIVDIVNYLTFFKNFNILKEYVLKVSIKICIVELFMLLNVNLVSIHKSVIVHMKSFMRSYSIEKKVDDEKSYYYQLDYYFYILNGIFKMSKKKLYDLEGTLGRKKAQAGESVSYSHEEVSSFAEGKEADEEEVSQEEVNEENEDEKKVDEENVDEKKVDEAKKQKEQNAMDTFTHHVDLRNFILHSIDECEKEMRQYLYVKKTMDTSPWSGVENVNTENAFKIVLMSLDMLIVPQANSINRSYKIRILDMYIWIMEYINNSLIYYVHELKYYSMMNVLFDITSNLNDLFQGYRDDTTNSISSAFIMNSAKSQINEIKLCIKTFVTKFMHNMNILKIPNILKFVHILCSCNKKLNNYKNDIEEILLEKNVNITKLLLNIKEEDSNIITPILIKIIFCILRNKMKKGNYKLKKNIIFYLSSISCENYCHILISVIYPFVNVYKSKIDYNNLLRHGDKEKVLVNFLRTCQGKFSNHWNYEFDVINMNLKNSNIKSMNKLTFPYDDIFNYSSWHFNDYIIEIKKDALFKNFHFSKNLNLFIEMLKIMKYKLNNYFEFFFHVFVTISYYINGYYYIKKKVKSRSIYLTVKKMNFRKYKFSTCSASHDLCSNEEKIQNVEAHHIIRTSGKNREGENESYIDGEDYYQYHHIHPSKDEECTNTVEENIELKIKNSYLKNVNKKCIEHIQFIMQNYEIMEDNLMKAKDFFTFLFYKNVKIMGKQNGFLNILFNIWSKNESYHDFYNSIIPNSILVLIKSINNKTVIDRLNYNEWNNITEKIFSIILRLCGYNDIALNDFELHKDGSAIKKEQNKKSRKHRVSQNQLIMKKCSDMCMSKSMKILEPFILDIIICIKRTILRRYTILLAQKKNGITFGRRSKIDELKILNNKELHILIELSSMNKNQLYNMHVMNIIMTFVLINAKSLHSTNPEHIQKIKLILIALKRLIINISKGENELTNWRQKNKKWNLSCYKEKDHALHSHAHLPQMNNEKKDKKRIKKGICLSKSHSIKHLHKMYICYKLKTMVYEIVQRCYDITCRNIAGELLIMVGCIFLKIRNINKYLQKFKKNMELFLRENNDLNYNSKGVLKHIMKIPLRNDEIKKSNYYYTFLQITQIFCAMNISIERISQHEYDADAQFLILLDLSNVKMSKVINNYAQKRGVKKDNYKTTSVCNQPGSFPSGNEHTNQVIKNKNGEIKMKKMKRQELTFSHLFLNSHIIFYEVIVRHCAFLIFNEKTNEMVRDKSIQFILFFIKLLKCLLQAYEKDETNDRNVRNDKNDKNDRNEKYSDNSNLVRDIRICTHFVVNIIIPKALNALKKNANDFTRISLQIILTASKHVCPHMKILRKLNIGSFLRDVKNSLIRNYVLNENDNSLLCFNAVKTKHHEESYNRENGNNYGEDETSSKILEKLLFHDLYYNVIENFHKNNSQDKGIKKREKYKECSIIQNIIDIKSENNSKSVEKLVMITPYLCFYTISKIIIPLSLNYILQTNSKKETYNKILSSNSIKLLGACTERVGIKIVYNLLELLLSELKKNSFNKLYIEKAISHIVRTYDFREFQDYHVEHNCDPRSEGKRRKRGEIAHPIRKFSKELQNYGKDDSVVYVTEKNQFESNTMEAKLEEAKLEEAKLEEAKLEEAKLEEAKLEEAKLEVAKQVEAKCMGETNTQNPFCHKFIKRILPQLKFLMFDKSAMNNKKKQKSYINDLVVDYKNKEAIAKSDLIISFLVILNKMNYNFEKELHRIIYKLCFCLSSKINNVRSESKKTLCYISMYLGLNYFDLIIKQMSDYLTKGYHVPIFLCTVNSILESVLNEKEKFLDKNYLKIGFNTLNEGNLRKSKKIYPGFYNRSSGTSHIGGRNNNREGKSHSSNPLDYSSALHDTLCSNIFNMVKLEIINEIDKNTEDVNKKHIKRKTKESKKTYGKNIIKLLTNIVPEKCIEDNVLTFLESLFSGESFENYEVDKNFIFKKKYFFIISSYFNYFVKGIEENKSLSPKFILNITYKLFTKSIYFFRGDNYKNLLAVMQNCKILFFKYNMSNEAIHSFASFKKSIQFYVSLKTTEEKCLGFNYQNKCIQYPIKGNNNMNIIQGSFQEKNIYDAIGETKKFDFQVHAQVLAKVSLKLLFHMIKRASSLFNEGGNLTTCLRTSNGTSNRILRISEERDSMDNVNGDFRNDCDIDRMKINNNLNGVINEVPNYPSIYTTINDISTKENTNIQKEQKSANHNDKLNIVEHIKPIHEKINSKIVSCDYYPFTNFPEFIRLIEPLLVYCFCYGKEDVFVLSSKCIKIIKKKKLCDFRKFGKLIILSSVDILKNIPNYYSKEFDKLILSCIDALTYLIRGNNKNDIISWLNSDLSNRANPNENVDNCPNQSPISKNKKRIEDTSKGKSCHSQKDNAHSLKRQKKLNYLLDENVLSTYYNNNEENEDGCDSYEESTNSLRYCLINQISLLLESKNHVWELLILFKNCMLREDINNIIKKGYIILKMNSCVDQIFTIMIEESHNLKLSFLCGQIYIDFLMRFPISKTEKKKKFFQILNNLNDENDDSRIAILNALYVFLNRANAKLLKEEFYYITFASILAHFSNETNYKCKKMYIFLTTLLFQQVNDLIYVFNSYKILKHNLLFCKKASFTYTYLYILPIFASIFFERIPLYGKMILSDDKLAQDELRLVSKEYQKSRREKIMFLKLQERDTSRENYETFEKGQNSQGELNERNVYNINETNSSNQVDTIRNYFISELLKSTKGNMNKYNQNGNNELLTSPHDINIIFMKNQLEDLFLSFIYHLIDTRCSDIKEFMKEDKLSFHIITSVQNITYFCGKYDICGYMGKDLVHLFYKSLEQIFSYMDIDIIENLVHEKYAHEMYKLYFLKKGHLKYVNGSDTNVENKQDHYTVINGETIHEKLILYFLYFWNLIIQNGLFNKNPYVQIISLKISLNYIDKKMAYPFFPLLLVKLFSTNKFVINLILKKVLSLLLNSYFLEHFYIYHKDISFLLAKICILLVKFPWITNGLDDKNDVKEASYENYYSASDEKTNYPIISHNNKDTDHLPMSFIPNSTTPGDPSKHNERNDHSSDSSNEEYDEEFKKVNSILENGHNLEMTKNTYNHSFIQPHNHTSRIMTENSKITKELLSYSKFFLVIVTLSRAINIHLINKKKSFARILTILQTYKNIIQDFPEDLWSPENEIINIVLSSLYKIASMFKRKLFVQDENIFEETNSYNKFVYLSSYAWDIISLLEEKLQNKRGTFNKAFVQARQRINRIRFIKKRRKNILALKNPKLFTLNKLKRREKKRMEKKKNKMDF</sequence>
<protein>
    <recommendedName>
        <fullName evidence="4">U3 small nucleolar RNA-associated protein 20 domain-containing protein</fullName>
    </recommendedName>
</protein>
<feature type="compositionally biased region" description="Basic and acidic residues" evidence="2">
    <location>
        <begin position="4100"/>
        <end position="4111"/>
    </location>
</feature>
<keyword evidence="3" id="KW-0472">Membrane</keyword>
<evidence type="ECO:0000313" key="5">
    <source>
        <dbReference type="EMBL" id="GAW82814.1"/>
    </source>
</evidence>
<dbReference type="OMA" id="NIFNMIK"/>
<feature type="compositionally biased region" description="Basic and acidic residues" evidence="2">
    <location>
        <begin position="3421"/>
        <end position="3439"/>
    </location>
</feature>
<feature type="transmembrane region" description="Helical" evidence="3">
    <location>
        <begin position="1468"/>
        <end position="1491"/>
    </location>
</feature>
<evidence type="ECO:0000313" key="6">
    <source>
        <dbReference type="Proteomes" id="UP000195521"/>
    </source>
</evidence>
<dbReference type="GeneID" id="39749552"/>
<dbReference type="InterPro" id="IPR046523">
    <property type="entry name" value="UTP20_dom"/>
</dbReference>
<feature type="coiled-coil region" evidence="1">
    <location>
        <begin position="2659"/>
        <end position="2704"/>
    </location>
</feature>
<feature type="compositionally biased region" description="Basic and acidic residues" evidence="2">
    <location>
        <begin position="1198"/>
        <end position="1216"/>
    </location>
</feature>
<dbReference type="Proteomes" id="UP000195521">
    <property type="component" value="Unassembled WGS sequence"/>
</dbReference>
<dbReference type="RefSeq" id="XP_028545403.1">
    <property type="nucleotide sequence ID" value="XM_028689602.1"/>
</dbReference>
<name>A0A1Y1JS45_PLAGO</name>
<dbReference type="PANTHER" id="PTHR17695:SF11">
    <property type="entry name" value="SMALL SUBUNIT PROCESSOME COMPONENT 20 HOMOLOG"/>
    <property type="match status" value="1"/>
</dbReference>
<dbReference type="EMBL" id="BDQF01000014">
    <property type="protein sequence ID" value="GAW82814.1"/>
    <property type="molecule type" value="Genomic_DNA"/>
</dbReference>
<feature type="compositionally biased region" description="Acidic residues" evidence="2">
    <location>
        <begin position="1181"/>
        <end position="1197"/>
    </location>
</feature>
<feature type="region of interest" description="Disordered" evidence="2">
    <location>
        <begin position="3403"/>
        <end position="3439"/>
    </location>
</feature>